<protein>
    <recommendedName>
        <fullName evidence="2">SET domain-containing protein</fullName>
    </recommendedName>
</protein>
<feature type="domain" description="SET" evidence="2">
    <location>
        <begin position="19"/>
        <end position="160"/>
    </location>
</feature>
<evidence type="ECO:0000256" key="1">
    <source>
        <dbReference type="SAM" id="MobiDB-lite"/>
    </source>
</evidence>
<evidence type="ECO:0000313" key="3">
    <source>
        <dbReference type="EMBL" id="KAG5183162.1"/>
    </source>
</evidence>
<dbReference type="Proteomes" id="UP000664859">
    <property type="component" value="Unassembled WGS sequence"/>
</dbReference>
<dbReference type="PROSITE" id="PS50280">
    <property type="entry name" value="SET"/>
    <property type="match status" value="1"/>
</dbReference>
<dbReference type="AlphaFoldDB" id="A0A836CET6"/>
<dbReference type="Pfam" id="PF00856">
    <property type="entry name" value="SET"/>
    <property type="match status" value="1"/>
</dbReference>
<dbReference type="SMART" id="SM00317">
    <property type="entry name" value="SET"/>
    <property type="match status" value="1"/>
</dbReference>
<feature type="compositionally biased region" description="Low complexity" evidence="1">
    <location>
        <begin position="176"/>
        <end position="186"/>
    </location>
</feature>
<evidence type="ECO:0000313" key="4">
    <source>
        <dbReference type="Proteomes" id="UP000664859"/>
    </source>
</evidence>
<reference evidence="3" key="1">
    <citation type="submission" date="2021-02" db="EMBL/GenBank/DDBJ databases">
        <title>First Annotated Genome of the Yellow-green Alga Tribonema minus.</title>
        <authorList>
            <person name="Mahan K.M."/>
        </authorList>
    </citation>
    <scope>NUCLEOTIDE SEQUENCE</scope>
    <source>
        <strain evidence="3">UTEX B ZZ1240</strain>
    </source>
</reference>
<dbReference type="EMBL" id="JAFCMP010000223">
    <property type="protein sequence ID" value="KAG5183162.1"/>
    <property type="molecule type" value="Genomic_DNA"/>
</dbReference>
<sequence>MGARGRSARTPSGRPGVTALLEVRPSRGKGRGLVALRDIKLGTVLPYCGVVRLEGPGVDTTYAMAAEYHDGRGRNGFVSMRGFLVDGNPKLLPGLRDSWKFAAYANEATRGPCNVVSVTNPAITHEALARSFKEERPVIVAFYVVARDIAAGEELTTHYGSGYPRKYKYEPQPPSQAQRDLAEDAAAAVVRDPPGPLLFPAYRGGTGT</sequence>
<dbReference type="OrthoDB" id="3180714at2759"/>
<dbReference type="Gene3D" id="2.170.270.10">
    <property type="entry name" value="SET domain"/>
    <property type="match status" value="1"/>
</dbReference>
<keyword evidence="4" id="KW-1185">Reference proteome</keyword>
<evidence type="ECO:0000259" key="2">
    <source>
        <dbReference type="PROSITE" id="PS50280"/>
    </source>
</evidence>
<accession>A0A836CET6</accession>
<name>A0A836CET6_9STRA</name>
<organism evidence="3 4">
    <name type="scientific">Tribonema minus</name>
    <dbReference type="NCBI Taxonomy" id="303371"/>
    <lineage>
        <taxon>Eukaryota</taxon>
        <taxon>Sar</taxon>
        <taxon>Stramenopiles</taxon>
        <taxon>Ochrophyta</taxon>
        <taxon>PX clade</taxon>
        <taxon>Xanthophyceae</taxon>
        <taxon>Tribonematales</taxon>
        <taxon>Tribonemataceae</taxon>
        <taxon>Tribonema</taxon>
    </lineage>
</organism>
<gene>
    <name evidence="3" type="ORF">JKP88DRAFT_157306</name>
</gene>
<dbReference type="SUPFAM" id="SSF82199">
    <property type="entry name" value="SET domain"/>
    <property type="match status" value="1"/>
</dbReference>
<feature type="region of interest" description="Disordered" evidence="1">
    <location>
        <begin position="162"/>
        <end position="186"/>
    </location>
</feature>
<dbReference type="InterPro" id="IPR001214">
    <property type="entry name" value="SET_dom"/>
</dbReference>
<dbReference type="InterPro" id="IPR046341">
    <property type="entry name" value="SET_dom_sf"/>
</dbReference>
<proteinExistence type="predicted"/>
<comment type="caution">
    <text evidence="3">The sequence shown here is derived from an EMBL/GenBank/DDBJ whole genome shotgun (WGS) entry which is preliminary data.</text>
</comment>